<dbReference type="PROSITE" id="PS50042">
    <property type="entry name" value="CNMP_BINDING_3"/>
    <property type="match status" value="1"/>
</dbReference>
<dbReference type="PANTHER" id="PTHR43392:SF2">
    <property type="entry name" value="AAA-TYPE ATPASE FAMILY PROTEIN _ ANKYRIN REPEAT FAMILY PROTEIN"/>
    <property type="match status" value="1"/>
</dbReference>
<dbReference type="Gene3D" id="1.10.8.60">
    <property type="match status" value="1"/>
</dbReference>
<evidence type="ECO:0000256" key="3">
    <source>
        <dbReference type="ARBA" id="ARBA00022840"/>
    </source>
</evidence>
<dbReference type="PRINTS" id="PR00819">
    <property type="entry name" value="CBXCFQXSUPER"/>
</dbReference>
<proteinExistence type="inferred from homology"/>
<dbReference type="Gene3D" id="3.40.50.300">
    <property type="entry name" value="P-loop containing nucleotide triphosphate hydrolases"/>
    <property type="match status" value="1"/>
</dbReference>
<dbReference type="PRINTS" id="PR00820">
    <property type="entry name" value="CBXXCFQX"/>
</dbReference>
<dbReference type="GO" id="GO:0016887">
    <property type="term" value="F:ATP hydrolysis activity"/>
    <property type="evidence" value="ECO:0007669"/>
    <property type="project" value="InterPro"/>
</dbReference>
<protein>
    <submittedName>
        <fullName evidence="5">ATPase family protein associated with various cellular activities (AAA)</fullName>
    </submittedName>
</protein>
<dbReference type="EMBL" id="SNYH01000002">
    <property type="protein sequence ID" value="TDQ28492.1"/>
    <property type="molecule type" value="Genomic_DNA"/>
</dbReference>
<feature type="domain" description="Cyclic nucleotide-binding" evidence="4">
    <location>
        <begin position="93"/>
        <end position="177"/>
    </location>
</feature>
<comment type="caution">
    <text evidence="5">The sequence shown here is derived from an EMBL/GenBank/DDBJ whole genome shotgun (WGS) entry which is preliminary data.</text>
</comment>
<evidence type="ECO:0000313" key="6">
    <source>
        <dbReference type="Proteomes" id="UP000295390"/>
    </source>
</evidence>
<evidence type="ECO:0000256" key="1">
    <source>
        <dbReference type="ARBA" id="ARBA00010378"/>
    </source>
</evidence>
<dbReference type="OrthoDB" id="9806903at2"/>
<dbReference type="Pfam" id="PF00004">
    <property type="entry name" value="AAA"/>
    <property type="match status" value="1"/>
</dbReference>
<accession>A0A4R6TID4</accession>
<comment type="similarity">
    <text evidence="1">Belongs to the CbxX/CfxQ family.</text>
</comment>
<dbReference type="AlphaFoldDB" id="A0A4R6TID4"/>
<dbReference type="GO" id="GO:0005524">
    <property type="term" value="F:ATP binding"/>
    <property type="evidence" value="ECO:0007669"/>
    <property type="project" value="UniProtKB-KW"/>
</dbReference>
<dbReference type="CDD" id="cd00009">
    <property type="entry name" value="AAA"/>
    <property type="match status" value="1"/>
</dbReference>
<evidence type="ECO:0000259" key="4">
    <source>
        <dbReference type="PROSITE" id="PS50042"/>
    </source>
</evidence>
<dbReference type="InterPro" id="IPR003593">
    <property type="entry name" value="AAA+_ATPase"/>
</dbReference>
<keyword evidence="6" id="KW-1185">Reference proteome</keyword>
<dbReference type="InterPro" id="IPR027417">
    <property type="entry name" value="P-loop_NTPase"/>
</dbReference>
<dbReference type="RefSeq" id="WP_133535032.1">
    <property type="nucleotide sequence ID" value="NZ_SNYH01000002.1"/>
</dbReference>
<name>A0A4R6TID4_9FLAO</name>
<organism evidence="5 6">
    <name type="scientific">Tenacibaculum caenipelagi</name>
    <dbReference type="NCBI Taxonomy" id="1325435"/>
    <lineage>
        <taxon>Bacteria</taxon>
        <taxon>Pseudomonadati</taxon>
        <taxon>Bacteroidota</taxon>
        <taxon>Flavobacteriia</taxon>
        <taxon>Flavobacteriales</taxon>
        <taxon>Flavobacteriaceae</taxon>
        <taxon>Tenacibaculum</taxon>
    </lineage>
</organism>
<keyword evidence="2" id="KW-0547">Nucleotide-binding</keyword>
<dbReference type="SUPFAM" id="SSF52540">
    <property type="entry name" value="P-loop containing nucleoside triphosphate hydrolases"/>
    <property type="match status" value="1"/>
</dbReference>
<dbReference type="InterPro" id="IPR050773">
    <property type="entry name" value="CbxX/CfxQ_RuBisCO_ESX"/>
</dbReference>
<reference evidence="5 6" key="1">
    <citation type="submission" date="2019-03" db="EMBL/GenBank/DDBJ databases">
        <title>Genomic Encyclopedia of Type Strains, Phase III (KMG-III): the genomes of soil and plant-associated and newly described type strains.</title>
        <authorList>
            <person name="Whitman W."/>
        </authorList>
    </citation>
    <scope>NUCLEOTIDE SEQUENCE [LARGE SCALE GENOMIC DNA]</scope>
    <source>
        <strain evidence="5 6">CECT 8283</strain>
    </source>
</reference>
<dbReference type="InterPro" id="IPR000595">
    <property type="entry name" value="cNMP-bd_dom"/>
</dbReference>
<keyword evidence="3" id="KW-0067">ATP-binding</keyword>
<gene>
    <name evidence="5" type="ORF">DFQ07_0865</name>
</gene>
<dbReference type="InterPro" id="IPR000641">
    <property type="entry name" value="CbxX/CfxQ"/>
</dbReference>
<dbReference type="InterPro" id="IPR003959">
    <property type="entry name" value="ATPase_AAA_core"/>
</dbReference>
<dbReference type="FunFam" id="3.40.50.300:FF:000216">
    <property type="entry name" value="Type VII secretion ATPase EccA"/>
    <property type="match status" value="1"/>
</dbReference>
<dbReference type="Proteomes" id="UP000295390">
    <property type="component" value="Unassembled WGS sequence"/>
</dbReference>
<evidence type="ECO:0000256" key="2">
    <source>
        <dbReference type="ARBA" id="ARBA00022741"/>
    </source>
</evidence>
<evidence type="ECO:0000313" key="5">
    <source>
        <dbReference type="EMBL" id="TDQ28492.1"/>
    </source>
</evidence>
<dbReference type="PANTHER" id="PTHR43392">
    <property type="entry name" value="AAA-TYPE ATPASE FAMILY PROTEIN / ANKYRIN REPEAT FAMILY PROTEIN"/>
    <property type="match status" value="1"/>
</dbReference>
<dbReference type="SMART" id="SM00382">
    <property type="entry name" value="AAA"/>
    <property type="match status" value="1"/>
</dbReference>
<dbReference type="InterPro" id="IPR041627">
    <property type="entry name" value="AAA_lid_6"/>
</dbReference>
<dbReference type="InterPro" id="IPR000470">
    <property type="entry name" value="CbxX/CfqX_mono"/>
</dbReference>
<sequence length="630" mass="73208">MYNSKQFKIVDHFFLKLEEKERFFFRKGKTLNPLKIISLSNFFSGLKLKEEDVLLIYISKEEHDYVDFIVTTKNIHTKSTVFPLEILALNNTYFNQFPEEHISKLKQLLEDLLAKQEQEKKNLDYFTNKFKEFVNQKENQENDYVIDYGFLEVLKEEGEKLQDLAEDLNQNKHFSEIINTIVQKTDEAIEFKAEHVILQDLIKVYNKTFVLHNQKDESTLKVKFLLAFLFEKLQGNDIISSLTIERINTFVTSSSFDKNIQIIQKARLFDLGDTYKNEFLLPLILKKLNNNHFTKSTSFLYRIASLITKADGTVSEEEKGVLKEINTSLLHPKQSLQGVKFTEVDENETLQDVLDELHELIGLEPIKVAIEELTNFLKVQKLREKEGLKTVNNALHSVFMGPPGTGKTTVARLVSKIYKHLGYLEKGHLVETDRSGMVAGYVGQTALKVEEIVNSSLNGVLFIDEAYALAKENKQDFGNEAIEVLLKKMEDHRKELVVIVAGYPDEMKDFITSNPGLQSRFNRYFTFNHYKTSELLNIFELFCKKNDFVLTEDAREKLSFIFDKFYEEKNEHFGNARVVRNLFEKIIEYQANRVVGIAPITVDVLKTIIEEDIPPVNQTIEKYLQFQEEQ</sequence>
<dbReference type="Pfam" id="PF17866">
    <property type="entry name" value="AAA_lid_6"/>
    <property type="match status" value="1"/>
</dbReference>